<dbReference type="Proteomes" id="UP000609879">
    <property type="component" value="Unassembled WGS sequence"/>
</dbReference>
<reference evidence="1 2" key="1">
    <citation type="submission" date="2021-01" db="EMBL/GenBank/DDBJ databases">
        <title>Whole genome shotgun sequence of Actinoplanes deccanensis NBRC 13994.</title>
        <authorList>
            <person name="Komaki H."/>
            <person name="Tamura T."/>
        </authorList>
    </citation>
    <scope>NUCLEOTIDE SEQUENCE [LARGE SCALE GENOMIC DNA]</scope>
    <source>
        <strain evidence="1 2">NBRC 13994</strain>
    </source>
</reference>
<organism evidence="1 2">
    <name type="scientific">Paractinoplanes deccanensis</name>
    <dbReference type="NCBI Taxonomy" id="113561"/>
    <lineage>
        <taxon>Bacteria</taxon>
        <taxon>Bacillati</taxon>
        <taxon>Actinomycetota</taxon>
        <taxon>Actinomycetes</taxon>
        <taxon>Micromonosporales</taxon>
        <taxon>Micromonosporaceae</taxon>
        <taxon>Paractinoplanes</taxon>
    </lineage>
</organism>
<gene>
    <name evidence="1" type="ORF">Ade02nite_28230</name>
</gene>
<sequence length="82" mass="9364">MVVPRLTVTVRREADGRLRWMRVEPVVRTRDDAGRRAGPWPLGARRCVVTLLPRSWRLLANLCPEKQAPQLHDLADTGQAVR</sequence>
<evidence type="ECO:0000313" key="1">
    <source>
        <dbReference type="EMBL" id="GID74182.1"/>
    </source>
</evidence>
<dbReference type="EMBL" id="BOMI01000050">
    <property type="protein sequence ID" value="GID74182.1"/>
    <property type="molecule type" value="Genomic_DNA"/>
</dbReference>
<proteinExistence type="predicted"/>
<name>A0ABQ3Y2K0_9ACTN</name>
<evidence type="ECO:0000313" key="2">
    <source>
        <dbReference type="Proteomes" id="UP000609879"/>
    </source>
</evidence>
<accession>A0ABQ3Y2K0</accession>
<keyword evidence="2" id="KW-1185">Reference proteome</keyword>
<comment type="caution">
    <text evidence="1">The sequence shown here is derived from an EMBL/GenBank/DDBJ whole genome shotgun (WGS) entry which is preliminary data.</text>
</comment>
<protein>
    <submittedName>
        <fullName evidence="1">Uncharacterized protein</fullName>
    </submittedName>
</protein>